<keyword evidence="1" id="KW-0456">Lyase</keyword>
<evidence type="ECO:0008006" key="4">
    <source>
        <dbReference type="Google" id="ProtNLM"/>
    </source>
</evidence>
<accession>A0ABU3XHI3</accession>
<dbReference type="SUPFAM" id="SSF48557">
    <property type="entry name" value="L-aspartase-like"/>
    <property type="match status" value="1"/>
</dbReference>
<comment type="caution">
    <text evidence="2">The sequence shown here is derived from an EMBL/GenBank/DDBJ whole genome shotgun (WGS) entry which is preliminary data.</text>
</comment>
<evidence type="ECO:0000313" key="3">
    <source>
        <dbReference type="Proteomes" id="UP001287282"/>
    </source>
</evidence>
<reference evidence="2 3" key="1">
    <citation type="submission" date="2023-10" db="EMBL/GenBank/DDBJ databases">
        <title>Screening of Alkalihalobacillus lindianensis BZ-TG-R113 and Its Alleviation of Salt Stress on Rapeseed Growth.</title>
        <authorList>
            <person name="Zhao B."/>
            <person name="Guo T."/>
        </authorList>
    </citation>
    <scope>NUCLEOTIDE SEQUENCE [LARGE SCALE GENOMIC DNA]</scope>
    <source>
        <strain evidence="2 3">BZ-TG-R113</strain>
    </source>
</reference>
<organism evidence="2 3">
    <name type="scientific">Alkalihalophilus lindianensis</name>
    <dbReference type="NCBI Taxonomy" id="1630542"/>
    <lineage>
        <taxon>Bacteria</taxon>
        <taxon>Bacillati</taxon>
        <taxon>Bacillota</taxon>
        <taxon>Bacilli</taxon>
        <taxon>Bacillales</taxon>
        <taxon>Bacillaceae</taxon>
        <taxon>Alkalihalophilus</taxon>
    </lineage>
</organism>
<evidence type="ECO:0000256" key="1">
    <source>
        <dbReference type="ARBA" id="ARBA00023239"/>
    </source>
</evidence>
<name>A0ABU3XHI3_9BACI</name>
<proteinExistence type="predicted"/>
<feature type="non-terminal residue" evidence="2">
    <location>
        <position position="1"/>
    </location>
</feature>
<dbReference type="Gene3D" id="1.20.200.10">
    <property type="entry name" value="Fumarase/aspartase (Central domain)"/>
    <property type="match status" value="1"/>
</dbReference>
<protein>
    <recommendedName>
        <fullName evidence="4">Histidine ammonia-lyase</fullName>
    </recommendedName>
</protein>
<dbReference type="EMBL" id="JAWJBA010000638">
    <property type="protein sequence ID" value="MDV2687360.1"/>
    <property type="molecule type" value="Genomic_DNA"/>
</dbReference>
<sequence>IDNTAHIVAIELLAAAQGIDFLRPLQSSAAVEARHQRLRADCASMPADHYLAPDIERAAALVQTGVLQAPGAPAFTQ</sequence>
<dbReference type="InterPro" id="IPR008948">
    <property type="entry name" value="L-Aspartase-like"/>
</dbReference>
<keyword evidence="3" id="KW-1185">Reference proteome</keyword>
<evidence type="ECO:0000313" key="2">
    <source>
        <dbReference type="EMBL" id="MDV2687360.1"/>
    </source>
</evidence>
<gene>
    <name evidence="2" type="ORF">RYX56_23725</name>
</gene>
<dbReference type="Proteomes" id="UP001287282">
    <property type="component" value="Unassembled WGS sequence"/>
</dbReference>